<dbReference type="Pfam" id="PF00122">
    <property type="entry name" value="E1-E2_ATPase"/>
    <property type="match status" value="1"/>
</dbReference>
<evidence type="ECO:0000256" key="1">
    <source>
        <dbReference type="ARBA" id="ARBA00004196"/>
    </source>
</evidence>
<gene>
    <name evidence="12" type="ORF">AMRN_2206</name>
    <name evidence="13" type="ORF">CPH92_13500</name>
</gene>
<evidence type="ECO:0000259" key="11">
    <source>
        <dbReference type="Pfam" id="PF00122"/>
    </source>
</evidence>
<dbReference type="InterPro" id="IPR001757">
    <property type="entry name" value="P_typ_ATPase"/>
</dbReference>
<reference evidence="14" key="1">
    <citation type="submission" date="2017-09" db="EMBL/GenBank/DDBJ databases">
        <title>Arcobacter canalis sp. nov., a new species isolated from a water canal contaminated with urban sewage.</title>
        <authorList>
            <person name="Perez-Cataluna A."/>
            <person name="Salas-Masso N."/>
            <person name="Figueras M.J."/>
        </authorList>
    </citation>
    <scope>NUCLEOTIDE SEQUENCE [LARGE SCALE GENOMIC DNA]</scope>
    <source>
        <strain evidence="14">CECT 7727</strain>
    </source>
</reference>
<evidence type="ECO:0000256" key="6">
    <source>
        <dbReference type="ARBA" id="ARBA00022989"/>
    </source>
</evidence>
<dbReference type="SFLD" id="SFLDS00003">
    <property type="entry name" value="Haloacid_Dehalogenase"/>
    <property type="match status" value="1"/>
</dbReference>
<dbReference type="EMBL" id="CP032101">
    <property type="protein sequence ID" value="AXX87918.1"/>
    <property type="molecule type" value="Genomic_DNA"/>
</dbReference>
<proteinExistence type="inferred from homology"/>
<dbReference type="GO" id="GO:0046872">
    <property type="term" value="F:metal ion binding"/>
    <property type="evidence" value="ECO:0007669"/>
    <property type="project" value="UniProtKB-KW"/>
</dbReference>
<evidence type="ECO:0000256" key="4">
    <source>
        <dbReference type="ARBA" id="ARBA00022692"/>
    </source>
</evidence>
<evidence type="ECO:0000256" key="7">
    <source>
        <dbReference type="ARBA" id="ARBA00023136"/>
    </source>
</evidence>
<dbReference type="EC" id="7.2.2.12" evidence="8"/>
<dbReference type="InterPro" id="IPR036412">
    <property type="entry name" value="HAD-like_sf"/>
</dbReference>
<dbReference type="InterPro" id="IPR051014">
    <property type="entry name" value="Cation_Transport_ATPase_IB"/>
</dbReference>
<keyword evidence="5" id="KW-1278">Translocase</keyword>
<dbReference type="Proteomes" id="UP000224740">
    <property type="component" value="Unassembled WGS sequence"/>
</dbReference>
<dbReference type="NCBIfam" id="TIGR01525">
    <property type="entry name" value="ATPase-IB_hvy"/>
    <property type="match status" value="1"/>
</dbReference>
<keyword evidence="10" id="KW-0547">Nucleotide-binding</keyword>
<protein>
    <recommendedName>
        <fullName evidence="8">P-type Zn(2+) transporter</fullName>
        <ecNumber evidence="8">7.2.2.12</ecNumber>
    </recommendedName>
</protein>
<comment type="similarity">
    <text evidence="3 10">Belongs to the cation transport ATPase (P-type) (TC 3.A.3) family. Type IB subfamily.</text>
</comment>
<accession>A0A347TMU0</accession>
<dbReference type="InterPro" id="IPR059000">
    <property type="entry name" value="ATPase_P-type_domA"/>
</dbReference>
<dbReference type="GO" id="GO:0016887">
    <property type="term" value="F:ATP hydrolysis activity"/>
    <property type="evidence" value="ECO:0007669"/>
    <property type="project" value="InterPro"/>
</dbReference>
<dbReference type="GO" id="GO:0005886">
    <property type="term" value="C:plasma membrane"/>
    <property type="evidence" value="ECO:0007669"/>
    <property type="project" value="UniProtKB-SubCell"/>
</dbReference>
<dbReference type="RefSeq" id="WP_099312631.1">
    <property type="nucleotide sequence ID" value="NZ_CP032101.1"/>
</dbReference>
<dbReference type="SUPFAM" id="SSF81653">
    <property type="entry name" value="Calcium ATPase, transduction domain A"/>
    <property type="match status" value="1"/>
</dbReference>
<dbReference type="AlphaFoldDB" id="A0A347TMU0"/>
<dbReference type="PANTHER" id="PTHR48085">
    <property type="entry name" value="CADMIUM/ZINC-TRANSPORTING ATPASE HMA2-RELATED"/>
    <property type="match status" value="1"/>
</dbReference>
<reference evidence="13" key="2">
    <citation type="submission" date="2017-09" db="EMBL/GenBank/DDBJ databases">
        <authorList>
            <person name="Perez-Cataluna A."/>
            <person name="Figueras M.J."/>
            <person name="Salas-Masso N."/>
        </authorList>
    </citation>
    <scope>NUCLEOTIDE SEQUENCE</scope>
    <source>
        <strain evidence="13">CECT 7727</strain>
    </source>
</reference>
<evidence type="ECO:0000313" key="13">
    <source>
        <dbReference type="EMBL" id="PHO14130.1"/>
    </source>
</evidence>
<dbReference type="Pfam" id="PF00702">
    <property type="entry name" value="Hydrolase"/>
    <property type="match status" value="1"/>
</dbReference>
<dbReference type="KEGG" id="amar:AMRN_2206"/>
<dbReference type="Gene3D" id="2.70.150.10">
    <property type="entry name" value="Calcium-transporting ATPase, cytoplasmic transduction domain A"/>
    <property type="match status" value="1"/>
</dbReference>
<evidence type="ECO:0000313" key="15">
    <source>
        <dbReference type="Proteomes" id="UP000264693"/>
    </source>
</evidence>
<dbReference type="GO" id="GO:0015086">
    <property type="term" value="F:cadmium ion transmembrane transporter activity"/>
    <property type="evidence" value="ECO:0007669"/>
    <property type="project" value="TreeGrafter"/>
</dbReference>
<dbReference type="InterPro" id="IPR027256">
    <property type="entry name" value="P-typ_ATPase_IB"/>
</dbReference>
<dbReference type="PRINTS" id="PR00119">
    <property type="entry name" value="CATATPASE"/>
</dbReference>
<dbReference type="InterPro" id="IPR044492">
    <property type="entry name" value="P_typ_ATPase_HD_dom"/>
</dbReference>
<comment type="catalytic activity">
    <reaction evidence="9">
        <text>Zn(2+)(in) + ATP + H2O = Zn(2+)(out) + ADP + phosphate + H(+)</text>
        <dbReference type="Rhea" id="RHEA:20621"/>
        <dbReference type="ChEBI" id="CHEBI:15377"/>
        <dbReference type="ChEBI" id="CHEBI:15378"/>
        <dbReference type="ChEBI" id="CHEBI:29105"/>
        <dbReference type="ChEBI" id="CHEBI:30616"/>
        <dbReference type="ChEBI" id="CHEBI:43474"/>
        <dbReference type="ChEBI" id="CHEBI:456216"/>
        <dbReference type="EC" id="7.2.2.12"/>
    </reaction>
</comment>
<evidence type="ECO:0000256" key="5">
    <source>
        <dbReference type="ARBA" id="ARBA00022967"/>
    </source>
</evidence>
<reference evidence="12 15" key="3">
    <citation type="submission" date="2018-08" db="EMBL/GenBank/DDBJ databases">
        <title>Complete genome of the Arcobacter marinus type strain JCM 15502.</title>
        <authorList>
            <person name="Miller W.G."/>
            <person name="Yee E."/>
            <person name="Huynh S."/>
            <person name="Parker C.T."/>
        </authorList>
    </citation>
    <scope>NUCLEOTIDE SEQUENCE [LARGE SCALE GENOMIC DNA]</scope>
    <source>
        <strain evidence="12 15">JCM 15502</strain>
    </source>
</reference>
<dbReference type="GO" id="GO:0030313">
    <property type="term" value="C:cell envelope"/>
    <property type="evidence" value="ECO:0007669"/>
    <property type="project" value="UniProtKB-SubCell"/>
</dbReference>
<dbReference type="PROSITE" id="PS01229">
    <property type="entry name" value="COF_2"/>
    <property type="match status" value="1"/>
</dbReference>
<dbReference type="CDD" id="cd07550">
    <property type="entry name" value="P-type_ATPase_HM"/>
    <property type="match status" value="1"/>
</dbReference>
<dbReference type="Gene3D" id="3.40.1110.10">
    <property type="entry name" value="Calcium-transporting ATPase, cytoplasmic domain N"/>
    <property type="match status" value="1"/>
</dbReference>
<dbReference type="InterPro" id="IPR023299">
    <property type="entry name" value="ATPase_P-typ_cyto_dom_N"/>
</dbReference>
<evidence type="ECO:0000313" key="14">
    <source>
        <dbReference type="Proteomes" id="UP000224740"/>
    </source>
</evidence>
<dbReference type="SFLD" id="SFLDG00002">
    <property type="entry name" value="C1.7:_P-type_atpase_like"/>
    <property type="match status" value="1"/>
</dbReference>
<evidence type="ECO:0000256" key="3">
    <source>
        <dbReference type="ARBA" id="ARBA00006024"/>
    </source>
</evidence>
<keyword evidence="14" id="KW-1185">Reference proteome</keyword>
<evidence type="ECO:0000256" key="8">
    <source>
        <dbReference type="ARBA" id="ARBA00039097"/>
    </source>
</evidence>
<evidence type="ECO:0000256" key="2">
    <source>
        <dbReference type="ARBA" id="ARBA00004370"/>
    </source>
</evidence>
<dbReference type="Gene3D" id="3.40.50.1000">
    <property type="entry name" value="HAD superfamily/HAD-like"/>
    <property type="match status" value="1"/>
</dbReference>
<dbReference type="Proteomes" id="UP000264693">
    <property type="component" value="Chromosome"/>
</dbReference>
<name>A0A347TMU0_9BACT</name>
<feature type="domain" description="P-type ATPase A" evidence="11">
    <location>
        <begin position="209"/>
        <end position="302"/>
    </location>
</feature>
<keyword evidence="10" id="KW-1003">Cell membrane</keyword>
<dbReference type="PROSITE" id="PS00154">
    <property type="entry name" value="ATPASE_E1_E2"/>
    <property type="match status" value="1"/>
</dbReference>
<keyword evidence="10" id="KW-0479">Metal-binding</keyword>
<dbReference type="GO" id="GO:0016463">
    <property type="term" value="F:P-type zinc transporter activity"/>
    <property type="evidence" value="ECO:0007669"/>
    <property type="project" value="UniProtKB-EC"/>
</dbReference>
<dbReference type="GO" id="GO:0005524">
    <property type="term" value="F:ATP binding"/>
    <property type="evidence" value="ECO:0007669"/>
    <property type="project" value="UniProtKB-UniRule"/>
</dbReference>
<dbReference type="SUPFAM" id="SSF56784">
    <property type="entry name" value="HAD-like"/>
    <property type="match status" value="1"/>
</dbReference>
<evidence type="ECO:0000313" key="12">
    <source>
        <dbReference type="EMBL" id="AXX87918.1"/>
    </source>
</evidence>
<dbReference type="EMBL" id="NXAO01000081">
    <property type="protein sequence ID" value="PHO14130.1"/>
    <property type="molecule type" value="Genomic_DNA"/>
</dbReference>
<keyword evidence="10" id="KW-0067">ATP-binding</keyword>
<comment type="subcellular location">
    <subcellularLocation>
        <location evidence="1">Cell envelope</location>
    </subcellularLocation>
    <subcellularLocation>
        <location evidence="10">Cell membrane</location>
    </subcellularLocation>
    <subcellularLocation>
        <location evidence="2">Membrane</location>
    </subcellularLocation>
</comment>
<dbReference type="PANTHER" id="PTHR48085:SF5">
    <property type="entry name" value="CADMIUM_ZINC-TRANSPORTING ATPASE HMA4-RELATED"/>
    <property type="match status" value="1"/>
</dbReference>
<keyword evidence="7" id="KW-0472">Membrane</keyword>
<evidence type="ECO:0000256" key="10">
    <source>
        <dbReference type="RuleBase" id="RU362081"/>
    </source>
</evidence>
<sequence>MSNNSFVKVHETPTRLRYKYSLLKEEYIDENILTSYLKNIDGVESVRVNKKATSVIFSISKSVANVIEKTLQELTLDDLLSTNCENNAVCVNCISDEKPSLNGVLRASSALVAERFIKSNFTKATVTTAAATPMLIEGTKEFFELGLTSKVLESAAVGISVFRRDYLAANSTNAMLELGEYIEETTVHKSDDLLKELAKPNVKEAWIEKVKDGKKVEVLVKTEDIQIGDIVIVSAGSTVPVDGHIVNGDASVNQVSMTGEAEPVKKARGDRVISGTVLEEGRLKIWAEHVGANTATQRIKHYIESSLNEKSSIQLKATRLADKLVPVTLGLAGLSYVVTKDFERVASILQADYSCALKLATPVAFKSTISKAGHEGIMIKGAKSIEALSNVDTFIFDKTGTLTQGDLEVIEVDPYDEEWTEEELLNLTASTEEHYFHPVAEAVVKAAKQRGFVHMHHEEVEFIVAHGVKTEVDEKNVVIGSRHFLEDDEKIDFSKYQDRINKSLDEGKTLLYVGFDNKLLGTIALSDKIRDNSKQSIEKLRKLGVKHMVMLTGDVDKKAQQVAKELGIDEVYSELLPTDKASIVKKMKEQGRNVAFVGDGINDAPALISANVGISMSKGADIAKATADVSLLKDDIDAVVEAKELANKTMSLINTNFKATVGINSGILAGATIGAFSPIVTAVLHNGTTIGLLLNSIRGVKVKR</sequence>
<dbReference type="NCBIfam" id="TIGR01494">
    <property type="entry name" value="ATPase_P-type"/>
    <property type="match status" value="1"/>
</dbReference>
<keyword evidence="4" id="KW-0812">Transmembrane</keyword>
<dbReference type="SFLD" id="SFLDF00027">
    <property type="entry name" value="p-type_atpase"/>
    <property type="match status" value="1"/>
</dbReference>
<organism evidence="12 15">
    <name type="scientific">Malaciobacter marinus</name>
    <dbReference type="NCBI Taxonomy" id="505249"/>
    <lineage>
        <taxon>Bacteria</taxon>
        <taxon>Pseudomonadati</taxon>
        <taxon>Campylobacterota</taxon>
        <taxon>Epsilonproteobacteria</taxon>
        <taxon>Campylobacterales</taxon>
        <taxon>Arcobacteraceae</taxon>
        <taxon>Malaciobacter</taxon>
    </lineage>
</organism>
<keyword evidence="6" id="KW-1133">Transmembrane helix</keyword>
<dbReference type="InterPro" id="IPR018303">
    <property type="entry name" value="ATPase_P-typ_P_site"/>
</dbReference>
<dbReference type="InterPro" id="IPR008250">
    <property type="entry name" value="ATPase_P-typ_transduc_dom_A_sf"/>
</dbReference>
<evidence type="ECO:0000256" key="9">
    <source>
        <dbReference type="ARBA" id="ARBA00047308"/>
    </source>
</evidence>
<dbReference type="InterPro" id="IPR023214">
    <property type="entry name" value="HAD_sf"/>
</dbReference>